<protein>
    <submittedName>
        <fullName evidence="3">Peptidoglycan-binding protein</fullName>
    </submittedName>
</protein>
<evidence type="ECO:0000256" key="1">
    <source>
        <dbReference type="SAM" id="MobiDB-lite"/>
    </source>
</evidence>
<dbReference type="EMBL" id="QEYD01000009">
    <property type="protein sequence ID" value="PWE27834.1"/>
    <property type="molecule type" value="Genomic_DNA"/>
</dbReference>
<dbReference type="OrthoDB" id="7444491at2"/>
<dbReference type="Proteomes" id="UP000244940">
    <property type="component" value="Unassembled WGS sequence"/>
</dbReference>
<keyword evidence="4" id="KW-1185">Reference proteome</keyword>
<sequence>MLAMTSKIFTTTALVAALVATSVERAEAQRSLAAGVLGGIIGGAIVAGAAQSQQRTRTVVRQRTVVVDTAARQQARDIQTALNHFGWNVGVVDGSLGPNSRNGIRNYQGYLGFPVTGQLLEFERLVLVTAYQRAIAGGPDVTRVSSRHRDGIRGLLETVRDEMRGGGSRTAGAYGLPGEVAEAVDRIAESSDPSAEQLVERSGFIQLSDLNGDGRTDYIIDTSVTGSAFWCNAQACTVQVFVSTPDGYARNDFQSNDATPAAFDCLQSACRLSDGATVSVSAPVVPQGTAPAGSLAAPVAAAQPMVPNPGASPAAGSAATAARPSFLGGGARAQSASLASHCNRVGLVTSANGGYSDLGNMTDPVFTLNEQFCVARGYAIADGEAVMSQLGVTPASVSGDCEALGAELQPQVSALSLQARDVVLGATTQWMLGSGMSTTDLATYARICLSAGYSADNLDVAIASALVLSALGETAYGELPAHHLMQGIGAVQRRDLAAEWFNASVPVSLTTEVAFQPGPASRNQLVLQALAAASGDAPAPMPVATAPQVQPVAPQPQPQPAPSAGK</sequence>
<feature type="compositionally biased region" description="Low complexity" evidence="1">
    <location>
        <begin position="536"/>
        <end position="552"/>
    </location>
</feature>
<dbReference type="SUPFAM" id="SSF47090">
    <property type="entry name" value="PGBD-like"/>
    <property type="match status" value="1"/>
</dbReference>
<comment type="caution">
    <text evidence="3">The sequence shown here is derived from an EMBL/GenBank/DDBJ whole genome shotgun (WGS) entry which is preliminary data.</text>
</comment>
<evidence type="ECO:0000259" key="2">
    <source>
        <dbReference type="Pfam" id="PF01471"/>
    </source>
</evidence>
<name>A0A2U2C7R0_9RHOB</name>
<accession>A0A2U2C7R0</accession>
<dbReference type="InterPro" id="IPR036366">
    <property type="entry name" value="PGBDSf"/>
</dbReference>
<evidence type="ECO:0000313" key="4">
    <source>
        <dbReference type="Proteomes" id="UP000244940"/>
    </source>
</evidence>
<dbReference type="Pfam" id="PF01471">
    <property type="entry name" value="PG_binding_1"/>
    <property type="match status" value="1"/>
</dbReference>
<feature type="compositionally biased region" description="Pro residues" evidence="1">
    <location>
        <begin position="553"/>
        <end position="566"/>
    </location>
</feature>
<organism evidence="3 4">
    <name type="scientific">Pararhodobacter marinus</name>
    <dbReference type="NCBI Taxonomy" id="2184063"/>
    <lineage>
        <taxon>Bacteria</taxon>
        <taxon>Pseudomonadati</taxon>
        <taxon>Pseudomonadota</taxon>
        <taxon>Alphaproteobacteria</taxon>
        <taxon>Rhodobacterales</taxon>
        <taxon>Paracoccaceae</taxon>
        <taxon>Pararhodobacter</taxon>
    </lineage>
</organism>
<dbReference type="InterPro" id="IPR002477">
    <property type="entry name" value="Peptidoglycan-bd-like"/>
</dbReference>
<feature type="domain" description="Peptidoglycan binding-like" evidence="2">
    <location>
        <begin position="73"/>
        <end position="118"/>
    </location>
</feature>
<dbReference type="Gene3D" id="1.10.101.10">
    <property type="entry name" value="PGBD-like superfamily/PGBD"/>
    <property type="match status" value="1"/>
</dbReference>
<feature type="region of interest" description="Disordered" evidence="1">
    <location>
        <begin position="536"/>
        <end position="566"/>
    </location>
</feature>
<dbReference type="AlphaFoldDB" id="A0A2U2C7R0"/>
<evidence type="ECO:0000313" key="3">
    <source>
        <dbReference type="EMBL" id="PWE27834.1"/>
    </source>
</evidence>
<dbReference type="InterPro" id="IPR036365">
    <property type="entry name" value="PGBD-like_sf"/>
</dbReference>
<gene>
    <name evidence="3" type="ORF">C4N9_15495</name>
</gene>
<proteinExistence type="predicted"/>
<reference evidence="3 4" key="1">
    <citation type="submission" date="2018-05" db="EMBL/GenBank/DDBJ databases">
        <title>Pararhodobacter marina sp. nov., isolated from deep-sea water of the Indian Ocean.</title>
        <authorList>
            <person name="Lai Q.Sr."/>
            <person name="Liu X."/>
            <person name="Shao Z."/>
        </authorList>
    </citation>
    <scope>NUCLEOTIDE SEQUENCE [LARGE SCALE GENOMIC DNA]</scope>
    <source>
        <strain evidence="3 4">CIC4N-9</strain>
    </source>
</reference>